<evidence type="ECO:0000313" key="3">
    <source>
        <dbReference type="Proteomes" id="UP000198925"/>
    </source>
</evidence>
<gene>
    <name evidence="2" type="ORF">SAMN04487779_1009153</name>
</gene>
<reference evidence="2 3" key="1">
    <citation type="submission" date="2016-10" db="EMBL/GenBank/DDBJ databases">
        <authorList>
            <person name="de Groot N.N."/>
        </authorList>
    </citation>
    <scope>NUCLEOTIDE SEQUENCE [LARGE SCALE GENOMIC DNA]</scope>
    <source>
        <strain evidence="2 3">CPCC 100156</strain>
    </source>
</reference>
<keyword evidence="3" id="KW-1185">Reference proteome</keyword>
<dbReference type="AlphaFoldDB" id="A0A1G6VRV3"/>
<accession>A0A1G6VRV3</accession>
<dbReference type="Proteomes" id="UP000198925">
    <property type="component" value="Unassembled WGS sequence"/>
</dbReference>
<sequence>MDTHILVQVLDVDKLLEQRQCRTVTLPDGRCGAVWRGLAYPLGDAGSIDVSHAGTPLAACRPAATAVEPTAYALVEGGEEVWLLVAGSVATRDESAARLRQAGVTVLRSGPWLGEPAEGIEADWFVRFLRPAGAEPLTKMLERVIGQPAPGPPAAGELRLRLVEAQLAAARAREAAMQAENERLRGTPREPALDAVVQALRAELAEERALLQAAEASVAAANEALILGAGTRVPRAVAATTAVMPVGRRLPEEMQTVLAALLPRVRLLRDSLTVACGEFGNRQAFYRACAELQQSTARLPPAWKKLQGLDAWWERHISNGEDDAGRLYTRLDRTDLCWEILLSHKGEQPRDIAWLRRQ</sequence>
<protein>
    <submittedName>
        <fullName evidence="2">Uncharacterized protein</fullName>
    </submittedName>
</protein>
<evidence type="ECO:0000313" key="2">
    <source>
        <dbReference type="EMBL" id="SDD56274.1"/>
    </source>
</evidence>
<proteinExistence type="predicted"/>
<keyword evidence="1" id="KW-0175">Coiled coil</keyword>
<organism evidence="2 3">
    <name type="scientific">Belnapia rosea</name>
    <dbReference type="NCBI Taxonomy" id="938405"/>
    <lineage>
        <taxon>Bacteria</taxon>
        <taxon>Pseudomonadati</taxon>
        <taxon>Pseudomonadota</taxon>
        <taxon>Alphaproteobacteria</taxon>
        <taxon>Acetobacterales</taxon>
        <taxon>Roseomonadaceae</taxon>
        <taxon>Belnapia</taxon>
    </lineage>
</organism>
<feature type="coiled-coil region" evidence="1">
    <location>
        <begin position="160"/>
        <end position="224"/>
    </location>
</feature>
<dbReference type="EMBL" id="FMZX01000009">
    <property type="protein sequence ID" value="SDD56274.1"/>
    <property type="molecule type" value="Genomic_DNA"/>
</dbReference>
<evidence type="ECO:0000256" key="1">
    <source>
        <dbReference type="SAM" id="Coils"/>
    </source>
</evidence>
<name>A0A1G6VRV3_9PROT</name>